<accession>A0A7W9EUN4</accession>
<feature type="signal peptide" evidence="1">
    <location>
        <begin position="1"/>
        <end position="24"/>
    </location>
</feature>
<dbReference type="InterPro" id="IPR051200">
    <property type="entry name" value="Host-pathogen_enzymatic-act"/>
</dbReference>
<evidence type="ECO:0000313" key="3">
    <source>
        <dbReference type="Proteomes" id="UP000546200"/>
    </source>
</evidence>
<sequence>MTERARGWAAAALGCCIALTPAMAAAPAEQVQTVPGFADFLAVDGDSVWATNVGRVERWSRSGKRAEVAMTRPCGAMAVAFRSLWVADCKQRTLNRIDLKTAKIIAAIPTGIANPAGELNVVAGAGSVWVASDATGMLARIDPARNQVATSIRVDPGTCFLSFGLGSLWAVSATRQTLQKVDPGTNSVVQTTALGREPGFLVAGEGAVWVQEQGDGTVARVDPVTGAVSGRVKVDETLKYGDIDAGGGKIWLRTTAGQSFVVIDPKSLAIRARVGKASGSGALRYTRAGVWTTAHDAHTLSWWKKPGRIGS</sequence>
<keyword evidence="1" id="KW-0732">Signal</keyword>
<reference evidence="2 3" key="1">
    <citation type="submission" date="2020-08" db="EMBL/GenBank/DDBJ databases">
        <title>Genomic Encyclopedia of Type Strains, Phase IV (KMG-IV): sequencing the most valuable type-strain genomes for metagenomic binning, comparative biology and taxonomic classification.</title>
        <authorList>
            <person name="Goeker M."/>
        </authorList>
    </citation>
    <scope>NUCLEOTIDE SEQUENCE [LARGE SCALE GENOMIC DNA]</scope>
    <source>
        <strain evidence="2 3">DSM 100044</strain>
    </source>
</reference>
<comment type="caution">
    <text evidence="2">The sequence shown here is derived from an EMBL/GenBank/DDBJ whole genome shotgun (WGS) entry which is preliminary data.</text>
</comment>
<evidence type="ECO:0000313" key="2">
    <source>
        <dbReference type="EMBL" id="MBB5713827.1"/>
    </source>
</evidence>
<dbReference type="InterPro" id="IPR011048">
    <property type="entry name" value="Haem_d1_sf"/>
</dbReference>
<feature type="chain" id="PRO_5031297375" evidence="1">
    <location>
        <begin position="25"/>
        <end position="311"/>
    </location>
</feature>
<proteinExistence type="predicted"/>
<dbReference type="PANTHER" id="PTHR47197:SF3">
    <property type="entry name" value="DIHYDRO-HEME D1 DEHYDROGENASE"/>
    <property type="match status" value="1"/>
</dbReference>
<dbReference type="GO" id="GO:0016829">
    <property type="term" value="F:lyase activity"/>
    <property type="evidence" value="ECO:0007669"/>
    <property type="project" value="UniProtKB-KW"/>
</dbReference>
<dbReference type="Gene3D" id="2.130.10.10">
    <property type="entry name" value="YVTN repeat-like/Quinoprotein amine dehydrogenase"/>
    <property type="match status" value="1"/>
</dbReference>
<dbReference type="AlphaFoldDB" id="A0A7W9EUN4"/>
<dbReference type="PANTHER" id="PTHR47197">
    <property type="entry name" value="PROTEIN NIRF"/>
    <property type="match status" value="1"/>
</dbReference>
<protein>
    <submittedName>
        <fullName evidence="2">Streptogramin lyase</fullName>
    </submittedName>
</protein>
<dbReference type="SUPFAM" id="SSF51004">
    <property type="entry name" value="C-terminal (heme d1) domain of cytochrome cd1-nitrite reductase"/>
    <property type="match status" value="1"/>
</dbReference>
<organism evidence="2 3">
    <name type="scientific">Sphingomonas aerophila</name>
    <dbReference type="NCBI Taxonomy" id="1344948"/>
    <lineage>
        <taxon>Bacteria</taxon>
        <taxon>Pseudomonadati</taxon>
        <taxon>Pseudomonadota</taxon>
        <taxon>Alphaproteobacteria</taxon>
        <taxon>Sphingomonadales</taxon>
        <taxon>Sphingomonadaceae</taxon>
        <taxon>Sphingomonas</taxon>
    </lineage>
</organism>
<gene>
    <name evidence="2" type="ORF">FHS94_000650</name>
</gene>
<keyword evidence="2" id="KW-0456">Lyase</keyword>
<dbReference type="Proteomes" id="UP000546200">
    <property type="component" value="Unassembled WGS sequence"/>
</dbReference>
<dbReference type="InterPro" id="IPR015943">
    <property type="entry name" value="WD40/YVTN_repeat-like_dom_sf"/>
</dbReference>
<keyword evidence="3" id="KW-1185">Reference proteome</keyword>
<name>A0A7W9EUN4_9SPHN</name>
<dbReference type="EMBL" id="JACIJK010000002">
    <property type="protein sequence ID" value="MBB5713827.1"/>
    <property type="molecule type" value="Genomic_DNA"/>
</dbReference>
<evidence type="ECO:0000256" key="1">
    <source>
        <dbReference type="SAM" id="SignalP"/>
    </source>
</evidence>